<protein>
    <submittedName>
        <fullName evidence="1">Uncharacterized protein</fullName>
    </submittedName>
</protein>
<evidence type="ECO:0000313" key="1">
    <source>
        <dbReference type="EMBL" id="KAJ7531315.1"/>
    </source>
</evidence>
<gene>
    <name evidence="1" type="ORF">O6H91_14G039900</name>
</gene>
<proteinExistence type="predicted"/>
<organism evidence="1 2">
    <name type="scientific">Diphasiastrum complanatum</name>
    <name type="common">Issler's clubmoss</name>
    <name type="synonym">Lycopodium complanatum</name>
    <dbReference type="NCBI Taxonomy" id="34168"/>
    <lineage>
        <taxon>Eukaryota</taxon>
        <taxon>Viridiplantae</taxon>
        <taxon>Streptophyta</taxon>
        <taxon>Embryophyta</taxon>
        <taxon>Tracheophyta</taxon>
        <taxon>Lycopodiopsida</taxon>
        <taxon>Lycopodiales</taxon>
        <taxon>Lycopodiaceae</taxon>
        <taxon>Lycopodioideae</taxon>
        <taxon>Diphasiastrum</taxon>
    </lineage>
</organism>
<sequence>MAPRTIFKSGLPLLRSVRHFIEPCAGTTVCADLASPPIFKAAAIPSLGAPHSCDPNFQGSRNAHIGFRFGISNGGSSADTKLLGGPTRRTLFMEASSEPVMMQTLEDADSGIVTLILNRPEAKNAIGLQLLEKLQFFLKTLHEDSSSRVMLICSSVQGVFCAGADLKERRKMDEAQIHKYVNNLRSTFKFLEVLPIPTIAVIEGAALGGGLELALSCDLRVCGAEAIFALPETSLAIIPGAGGTQRLPRLVGRSRAKDLIFTSRRIYAEEATSIGLVDHCVAAGDAYVKALEIARVILRQGPLGIKMAKLAINQGMEMDSSAAMSIEEECYLQVLHTKDRLEGLDAFAQKRTPIYHGN</sequence>
<accession>A0ACC2BNH1</accession>
<dbReference type="EMBL" id="CM055105">
    <property type="protein sequence ID" value="KAJ7531315.1"/>
    <property type="molecule type" value="Genomic_DNA"/>
</dbReference>
<comment type="caution">
    <text evidence="1">The sequence shown here is derived from an EMBL/GenBank/DDBJ whole genome shotgun (WGS) entry which is preliminary data.</text>
</comment>
<keyword evidence="2" id="KW-1185">Reference proteome</keyword>
<reference evidence="2" key="1">
    <citation type="journal article" date="2024" name="Proc. Natl. Acad. Sci. U.S.A.">
        <title>Extraordinary preservation of gene collinearity over three hundred million years revealed in homosporous lycophytes.</title>
        <authorList>
            <person name="Li C."/>
            <person name="Wickell D."/>
            <person name="Kuo L.Y."/>
            <person name="Chen X."/>
            <person name="Nie B."/>
            <person name="Liao X."/>
            <person name="Peng D."/>
            <person name="Ji J."/>
            <person name="Jenkins J."/>
            <person name="Williams M."/>
            <person name="Shu S."/>
            <person name="Plott C."/>
            <person name="Barry K."/>
            <person name="Rajasekar S."/>
            <person name="Grimwood J."/>
            <person name="Han X."/>
            <person name="Sun S."/>
            <person name="Hou Z."/>
            <person name="He W."/>
            <person name="Dai G."/>
            <person name="Sun C."/>
            <person name="Schmutz J."/>
            <person name="Leebens-Mack J.H."/>
            <person name="Li F.W."/>
            <person name="Wang L."/>
        </authorList>
    </citation>
    <scope>NUCLEOTIDE SEQUENCE [LARGE SCALE GENOMIC DNA]</scope>
    <source>
        <strain evidence="2">cv. PW_Plant_1</strain>
    </source>
</reference>
<name>A0ACC2BNH1_DIPCM</name>
<evidence type="ECO:0000313" key="2">
    <source>
        <dbReference type="Proteomes" id="UP001162992"/>
    </source>
</evidence>
<dbReference type="Proteomes" id="UP001162992">
    <property type="component" value="Chromosome 14"/>
</dbReference>